<evidence type="ECO:0000313" key="4">
    <source>
        <dbReference type="EMBL" id="RNL60768.1"/>
    </source>
</evidence>
<evidence type="ECO:0000256" key="3">
    <source>
        <dbReference type="ARBA" id="ARBA00023002"/>
    </source>
</evidence>
<keyword evidence="2" id="KW-0169">Cobalamin biosynthesis</keyword>
<keyword evidence="5" id="KW-1185">Reference proteome</keyword>
<dbReference type="NCBIfam" id="NF005968">
    <property type="entry name" value="PRK08057.1-2"/>
    <property type="match status" value="1"/>
</dbReference>
<reference evidence="4 5" key="1">
    <citation type="submission" date="2018-11" db="EMBL/GenBank/DDBJ databases">
        <authorList>
            <person name="Li F."/>
        </authorList>
    </citation>
    <scope>NUCLEOTIDE SEQUENCE [LARGE SCALE GENOMIC DNA]</scope>
    <source>
        <strain evidence="4 5">Gsoil 097</strain>
    </source>
</reference>
<proteinExistence type="predicted"/>
<name>A0A3N0CBF6_9ACTN</name>
<dbReference type="NCBIfam" id="TIGR00715">
    <property type="entry name" value="precor6x_red"/>
    <property type="match status" value="1"/>
</dbReference>
<organism evidence="4 5">
    <name type="scientific">Nocardioides marmoriginsengisoli</name>
    <dbReference type="NCBI Taxonomy" id="661483"/>
    <lineage>
        <taxon>Bacteria</taxon>
        <taxon>Bacillati</taxon>
        <taxon>Actinomycetota</taxon>
        <taxon>Actinomycetes</taxon>
        <taxon>Propionibacteriales</taxon>
        <taxon>Nocardioidaceae</taxon>
        <taxon>Nocardioides</taxon>
    </lineage>
</organism>
<dbReference type="GO" id="GO:0009236">
    <property type="term" value="P:cobalamin biosynthetic process"/>
    <property type="evidence" value="ECO:0007669"/>
    <property type="project" value="UniProtKB-UniPathway"/>
</dbReference>
<dbReference type="Pfam" id="PF02571">
    <property type="entry name" value="CbiJ"/>
    <property type="match status" value="1"/>
</dbReference>
<dbReference type="PROSITE" id="PS51014">
    <property type="entry name" value="COBK_CBIJ"/>
    <property type="match status" value="1"/>
</dbReference>
<evidence type="ECO:0000313" key="5">
    <source>
        <dbReference type="Proteomes" id="UP000267128"/>
    </source>
</evidence>
<dbReference type="UniPathway" id="UPA00148"/>
<dbReference type="Proteomes" id="UP000267128">
    <property type="component" value="Unassembled WGS sequence"/>
</dbReference>
<protein>
    <submittedName>
        <fullName evidence="4">Cobalt-precorrin-6A reductase</fullName>
        <ecNumber evidence="4">1.3.1.106</ecNumber>
    </submittedName>
</protein>
<dbReference type="OrthoDB" id="5183775at2"/>
<dbReference type="PANTHER" id="PTHR36925:SF1">
    <property type="entry name" value="COBALT-PRECORRIN-6A REDUCTASE"/>
    <property type="match status" value="1"/>
</dbReference>
<evidence type="ECO:0000256" key="2">
    <source>
        <dbReference type="ARBA" id="ARBA00022573"/>
    </source>
</evidence>
<keyword evidence="3 4" id="KW-0560">Oxidoreductase</keyword>
<gene>
    <name evidence="4" type="ORF">EFK50_20950</name>
</gene>
<dbReference type="EMBL" id="RJSE01000009">
    <property type="protein sequence ID" value="RNL60768.1"/>
    <property type="molecule type" value="Genomic_DNA"/>
</dbReference>
<dbReference type="AlphaFoldDB" id="A0A3N0CBF6"/>
<comment type="caution">
    <text evidence="4">The sequence shown here is derived from an EMBL/GenBank/DDBJ whole genome shotgun (WGS) entry which is preliminary data.</text>
</comment>
<sequence>MKVLVLGGTAEAREVAALLLNAGVDLTSSLAGRVARPRLPVGPVRIGGFGGVDGLIAYLRDQAVTAVVDATHPFAAGISANATAACAAVQVPLLRLERPGWGGAPQAETWHWVDTHEEAAAVAARLGARPFLTIGRQSLGSFVPALGRLAVTARVVDEPDLEVPASWRILLSRGPYELASEKQLLVEAGADVLVTKDSGGDWTWPKMAAAGELGIPVVVVRRKPAVSGVEVVGDPAAAAAWVIRSSG</sequence>
<dbReference type="GO" id="GO:0016994">
    <property type="term" value="F:precorrin-6A reductase activity"/>
    <property type="evidence" value="ECO:0007669"/>
    <property type="project" value="InterPro"/>
</dbReference>
<comment type="pathway">
    <text evidence="1">Cofactor biosynthesis; adenosylcobalamin biosynthesis.</text>
</comment>
<accession>A0A3N0CBF6</accession>
<dbReference type="RefSeq" id="WP_123229521.1">
    <property type="nucleotide sequence ID" value="NZ_RJSE01000009.1"/>
</dbReference>
<evidence type="ECO:0000256" key="1">
    <source>
        <dbReference type="ARBA" id="ARBA00004953"/>
    </source>
</evidence>
<dbReference type="PANTHER" id="PTHR36925">
    <property type="entry name" value="COBALT-PRECORRIN-6A REDUCTASE"/>
    <property type="match status" value="1"/>
</dbReference>
<dbReference type="EC" id="1.3.1.106" evidence="4"/>
<dbReference type="InterPro" id="IPR003723">
    <property type="entry name" value="Precorrin-6x_reduct"/>
</dbReference>